<dbReference type="AlphaFoldDB" id="A0A1D2QL73"/>
<evidence type="ECO:0000256" key="3">
    <source>
        <dbReference type="ARBA" id="ARBA00022801"/>
    </source>
</evidence>
<name>A0A1D2QL73_9GAMM</name>
<keyword evidence="2" id="KW-0479">Metal-binding</keyword>
<dbReference type="SUPFAM" id="SSF102712">
    <property type="entry name" value="JAB1/MPN domain"/>
    <property type="match status" value="1"/>
</dbReference>
<sequence>MLEVIAKLPTEGILLIEEQAISIIESFKQDTPSATESAGVLIGEYRESQHIRIVDATKPCKYDRSTRFSFDRRSPQHQKSVLSAWRSSGNTQTWIGEWHTHPEDHPTPSSKDIYEWKKALPNRPMIMLIQGRKTRWIGISLKPEIICITDYLN</sequence>
<feature type="domain" description="JAB" evidence="6">
    <location>
        <begin position="35"/>
        <end position="132"/>
    </location>
</feature>
<gene>
    <name evidence="7" type="ORF">AB835_14870</name>
</gene>
<dbReference type="Proteomes" id="UP000242502">
    <property type="component" value="Unassembled WGS sequence"/>
</dbReference>
<comment type="caution">
    <text evidence="7">The sequence shown here is derived from an EMBL/GenBank/DDBJ whole genome shotgun (WGS) entry which is preliminary data.</text>
</comment>
<organism evidence="7 8">
    <name type="scientific">Candidatus Endobugula sertula</name>
    <name type="common">Bugula neritina bacterial symbiont</name>
    <dbReference type="NCBI Taxonomy" id="62101"/>
    <lineage>
        <taxon>Bacteria</taxon>
        <taxon>Pseudomonadati</taxon>
        <taxon>Pseudomonadota</taxon>
        <taxon>Gammaproteobacteria</taxon>
        <taxon>Cellvibrionales</taxon>
        <taxon>Cellvibrionaceae</taxon>
        <taxon>Candidatus Endobugula</taxon>
    </lineage>
</organism>
<dbReference type="GO" id="GO:0008237">
    <property type="term" value="F:metallopeptidase activity"/>
    <property type="evidence" value="ECO:0007669"/>
    <property type="project" value="UniProtKB-KW"/>
</dbReference>
<proteinExistence type="predicted"/>
<dbReference type="InterPro" id="IPR028090">
    <property type="entry name" value="JAB_dom_prok"/>
</dbReference>
<dbReference type="Pfam" id="PF14464">
    <property type="entry name" value="Prok-JAB"/>
    <property type="match status" value="1"/>
</dbReference>
<accession>A0A1D2QL73</accession>
<keyword evidence="1" id="KW-0645">Protease</keyword>
<evidence type="ECO:0000256" key="4">
    <source>
        <dbReference type="ARBA" id="ARBA00022833"/>
    </source>
</evidence>
<evidence type="ECO:0000256" key="2">
    <source>
        <dbReference type="ARBA" id="ARBA00022723"/>
    </source>
</evidence>
<evidence type="ECO:0000256" key="1">
    <source>
        <dbReference type="ARBA" id="ARBA00022670"/>
    </source>
</evidence>
<protein>
    <recommendedName>
        <fullName evidence="6">JAB domain-containing protein</fullName>
    </recommendedName>
</protein>
<evidence type="ECO:0000256" key="5">
    <source>
        <dbReference type="ARBA" id="ARBA00023049"/>
    </source>
</evidence>
<keyword evidence="4" id="KW-0862">Zinc</keyword>
<evidence type="ECO:0000259" key="6">
    <source>
        <dbReference type="Pfam" id="PF14464"/>
    </source>
</evidence>
<dbReference type="GO" id="GO:0006508">
    <property type="term" value="P:proteolysis"/>
    <property type="evidence" value="ECO:0007669"/>
    <property type="project" value="UniProtKB-KW"/>
</dbReference>
<keyword evidence="3" id="KW-0378">Hydrolase</keyword>
<reference evidence="7 8" key="1">
    <citation type="journal article" date="2016" name="Appl. Environ. Microbiol.">
        <title>Lack of Overt Genome Reduction in the Bryostatin-Producing Bryozoan Symbiont "Candidatus Endobugula sertula".</title>
        <authorList>
            <person name="Miller I.J."/>
            <person name="Vanee N."/>
            <person name="Fong S.S."/>
            <person name="Lim-Fong G.E."/>
            <person name="Kwan J.C."/>
        </authorList>
    </citation>
    <scope>NUCLEOTIDE SEQUENCE [LARGE SCALE GENOMIC DNA]</scope>
    <source>
        <strain evidence="7">AB1-4</strain>
    </source>
</reference>
<dbReference type="STRING" id="62101.AB835_14870"/>
<dbReference type="GO" id="GO:0046872">
    <property type="term" value="F:metal ion binding"/>
    <property type="evidence" value="ECO:0007669"/>
    <property type="project" value="UniProtKB-KW"/>
</dbReference>
<evidence type="ECO:0000313" key="7">
    <source>
        <dbReference type="EMBL" id="ODS22317.1"/>
    </source>
</evidence>
<keyword evidence="5" id="KW-0482">Metalloprotease</keyword>
<evidence type="ECO:0000313" key="8">
    <source>
        <dbReference type="Proteomes" id="UP000242502"/>
    </source>
</evidence>
<dbReference type="EMBL" id="MDLC01000105">
    <property type="protein sequence ID" value="ODS22317.1"/>
    <property type="molecule type" value="Genomic_DNA"/>
</dbReference>
<dbReference type="Gene3D" id="3.40.140.10">
    <property type="entry name" value="Cytidine Deaminase, domain 2"/>
    <property type="match status" value="1"/>
</dbReference>